<dbReference type="EMBL" id="BMAU01021137">
    <property type="protein sequence ID" value="GFX91922.1"/>
    <property type="molecule type" value="Genomic_DNA"/>
</dbReference>
<dbReference type="AlphaFoldDB" id="A0A8X6V1N9"/>
<evidence type="ECO:0000313" key="1">
    <source>
        <dbReference type="EMBL" id="GFX91922.1"/>
    </source>
</evidence>
<reference evidence="1" key="1">
    <citation type="submission" date="2020-08" db="EMBL/GenBank/DDBJ databases">
        <title>Multicomponent nature underlies the extraordinary mechanical properties of spider dragline silk.</title>
        <authorList>
            <person name="Kono N."/>
            <person name="Nakamura H."/>
            <person name="Mori M."/>
            <person name="Yoshida Y."/>
            <person name="Ohtoshi R."/>
            <person name="Malay A.D."/>
            <person name="Moran D.A.P."/>
            <person name="Tomita M."/>
            <person name="Numata K."/>
            <person name="Arakawa K."/>
        </authorList>
    </citation>
    <scope>NUCLEOTIDE SEQUENCE</scope>
</reference>
<name>A0A8X6V1N9_TRICX</name>
<comment type="caution">
    <text evidence="1">The sequence shown here is derived from an EMBL/GenBank/DDBJ whole genome shotgun (WGS) entry which is preliminary data.</text>
</comment>
<sequence length="71" mass="8162">MVPLKRKIGANQLAMIFAHEPIADAVVDDLSLMAHDMTLTHFCVSVRDWLNIPYQGHWIGLVLWLIWSTNF</sequence>
<dbReference type="Proteomes" id="UP000887159">
    <property type="component" value="Unassembled WGS sequence"/>
</dbReference>
<keyword evidence="2" id="KW-1185">Reference proteome</keyword>
<accession>A0A8X6V1N9</accession>
<protein>
    <submittedName>
        <fullName evidence="1">Uncharacterized protein</fullName>
    </submittedName>
</protein>
<proteinExistence type="predicted"/>
<gene>
    <name evidence="1" type="ORF">TNCV_3577521</name>
</gene>
<evidence type="ECO:0000313" key="2">
    <source>
        <dbReference type="Proteomes" id="UP000887159"/>
    </source>
</evidence>
<organism evidence="1 2">
    <name type="scientific">Trichonephila clavipes</name>
    <name type="common">Golden silk orbweaver</name>
    <name type="synonym">Nephila clavipes</name>
    <dbReference type="NCBI Taxonomy" id="2585209"/>
    <lineage>
        <taxon>Eukaryota</taxon>
        <taxon>Metazoa</taxon>
        <taxon>Ecdysozoa</taxon>
        <taxon>Arthropoda</taxon>
        <taxon>Chelicerata</taxon>
        <taxon>Arachnida</taxon>
        <taxon>Araneae</taxon>
        <taxon>Araneomorphae</taxon>
        <taxon>Entelegynae</taxon>
        <taxon>Araneoidea</taxon>
        <taxon>Nephilidae</taxon>
        <taxon>Trichonephila</taxon>
    </lineage>
</organism>